<proteinExistence type="inferred from homology"/>
<gene>
    <name evidence="9" type="ORF">L2725_21655</name>
</gene>
<dbReference type="SMART" id="SM00089">
    <property type="entry name" value="PKD"/>
    <property type="match status" value="2"/>
</dbReference>
<evidence type="ECO:0000313" key="9">
    <source>
        <dbReference type="EMBL" id="MCL2916345.1"/>
    </source>
</evidence>
<feature type="chain" id="PRO_5045091331" evidence="6">
    <location>
        <begin position="23"/>
        <end position="747"/>
    </location>
</feature>
<dbReference type="Pfam" id="PF00246">
    <property type="entry name" value="Peptidase_M14"/>
    <property type="match status" value="1"/>
</dbReference>
<evidence type="ECO:0000256" key="2">
    <source>
        <dbReference type="ARBA" id="ARBA00005988"/>
    </source>
</evidence>
<evidence type="ECO:0000256" key="5">
    <source>
        <dbReference type="PROSITE-ProRule" id="PRU01379"/>
    </source>
</evidence>
<protein>
    <submittedName>
        <fullName evidence="9">PKD domain-containing protein</fullName>
    </submittedName>
</protein>
<feature type="domain" description="Peptidase M14" evidence="8">
    <location>
        <begin position="109"/>
        <end position="419"/>
    </location>
</feature>
<reference evidence="9 10" key="1">
    <citation type="submission" date="2022-01" db="EMBL/GenBank/DDBJ databases">
        <title>Whole genome-based taxonomy of the Shewanellaceae.</title>
        <authorList>
            <person name="Martin-Rodriguez A.J."/>
        </authorList>
    </citation>
    <scope>NUCLEOTIDE SEQUENCE [LARGE SCALE GENOMIC DNA]</scope>
    <source>
        <strain evidence="9 10">DSM 21332</strain>
    </source>
</reference>
<sequence length="747" mass="80262">MKTPRLAPSLLLSAAFATPTVADPVYRLEFNDKTRYQQAGISLHSQLLKSDSQALVHWAELDAETLEKLQTLGIKMAQDKRVTAPTGLSPEAVTSLNATQSSGIPGYACYPTVEETFDAMDSLVSQYPKLASLTDIGDSWLKQNGIGGFDLKVLKLTNEGTSGDKPKLFIHAAMHAREYATSPLALDFATHLLQTYETDADSQWILDRHEIHLLLHMNPDGRKEAEKQVYWRKNMNQSVCSNPDAKGVDLNRNFSWGWNTTGGVGSSGNQCAETYRGQSAASEPETQAVEAYLRNLFGDHRGPNRADAAPADTPGMHIDIHSYSELVLWPWGDVDTPAPNGTALQTLGRKLARFNGYTPIQSVGLYPTDGTSDDISYGELGIAHFTFELGTAFFQACDTYNSKVKPDNLKALKYAAKVVKAPYLIPAGPDITAIKLNDGDDFSIPVNYDAKLQVTSSDAGFNNSRGTEPTQAISQIQLFINNYPEEINAQPITLSPTDGSYDEVTESAGYSLDLTELGEGKHRLYLRSSDTSGQFGSVSAMFLNVTAAANRLPIADFSVSCDKLKCDFDASNSSDPDGSISSYQWQFGDGETGSGQSLSHDYAEGGDFTVTLTVTDDAGAQQNTQKTATPVGNQKPVASFSISCTELSCSADATGSSDPDGSIASYSWNWGDGSSSTGDKASHSYSSSGSYQVQLTVTDNEGATQTNSRNVSVSQPSSGGSGGGSLSLWLLALLLLIPTRTAFTSRE</sequence>
<evidence type="ECO:0000259" key="8">
    <source>
        <dbReference type="PROSITE" id="PS52035"/>
    </source>
</evidence>
<dbReference type="Gene3D" id="3.40.630.10">
    <property type="entry name" value="Zn peptidases"/>
    <property type="match status" value="1"/>
</dbReference>
<dbReference type="InterPro" id="IPR022409">
    <property type="entry name" value="PKD/Chitinase_dom"/>
</dbReference>
<accession>A0ABT0NE05</accession>
<dbReference type="InterPro" id="IPR000834">
    <property type="entry name" value="Peptidase_M14"/>
</dbReference>
<feature type="domain" description="PKD" evidence="7">
    <location>
        <begin position="564"/>
        <end position="629"/>
    </location>
</feature>
<keyword evidence="6" id="KW-0732">Signal</keyword>
<dbReference type="RefSeq" id="WP_249250886.1">
    <property type="nucleotide sequence ID" value="NZ_JAKIKT010000014.1"/>
</dbReference>
<evidence type="ECO:0000313" key="10">
    <source>
        <dbReference type="Proteomes" id="UP001202831"/>
    </source>
</evidence>
<dbReference type="Proteomes" id="UP001202831">
    <property type="component" value="Unassembled WGS sequence"/>
</dbReference>
<dbReference type="PROSITE" id="PS00133">
    <property type="entry name" value="CARBOXYPEPT_ZN_2"/>
    <property type="match status" value="1"/>
</dbReference>
<organism evidence="9 10">
    <name type="scientific">Shewanella corallii</name>
    <dbReference type="NCBI Taxonomy" id="560080"/>
    <lineage>
        <taxon>Bacteria</taxon>
        <taxon>Pseudomonadati</taxon>
        <taxon>Pseudomonadota</taxon>
        <taxon>Gammaproteobacteria</taxon>
        <taxon>Alteromonadales</taxon>
        <taxon>Shewanellaceae</taxon>
        <taxon>Shewanella</taxon>
    </lineage>
</organism>
<evidence type="ECO:0000259" key="7">
    <source>
        <dbReference type="PROSITE" id="PS50093"/>
    </source>
</evidence>
<dbReference type="PROSITE" id="PS52035">
    <property type="entry name" value="PEPTIDASE_M14"/>
    <property type="match status" value="1"/>
</dbReference>
<dbReference type="Gene3D" id="2.60.40.10">
    <property type="entry name" value="Immunoglobulins"/>
    <property type="match status" value="2"/>
</dbReference>
<dbReference type="InterPro" id="IPR013783">
    <property type="entry name" value="Ig-like_fold"/>
</dbReference>
<dbReference type="InterPro" id="IPR057247">
    <property type="entry name" value="CARBOXYPEPT_ZN_2"/>
</dbReference>
<feature type="signal peptide" evidence="6">
    <location>
        <begin position="1"/>
        <end position="22"/>
    </location>
</feature>
<keyword evidence="4" id="KW-0862">Zinc</keyword>
<dbReference type="Pfam" id="PF18911">
    <property type="entry name" value="PKD_4"/>
    <property type="match status" value="2"/>
</dbReference>
<comment type="caution">
    <text evidence="9">The sequence shown here is derived from an EMBL/GenBank/DDBJ whole genome shotgun (WGS) entry which is preliminary data.</text>
</comment>
<name>A0ABT0NE05_9GAMM</name>
<dbReference type="PANTHER" id="PTHR11705">
    <property type="entry name" value="PROTEASE FAMILY M14 CARBOXYPEPTIDASE A,B"/>
    <property type="match status" value="1"/>
</dbReference>
<dbReference type="InterPro" id="IPR000601">
    <property type="entry name" value="PKD_dom"/>
</dbReference>
<dbReference type="PROSITE" id="PS50093">
    <property type="entry name" value="PKD"/>
    <property type="match status" value="2"/>
</dbReference>
<comment type="similarity">
    <text evidence="2 5">Belongs to the peptidase M14 family.</text>
</comment>
<dbReference type="PANTHER" id="PTHR11705:SF119">
    <property type="entry name" value="OS02G0119300 PROTEIN"/>
    <property type="match status" value="1"/>
</dbReference>
<dbReference type="SMART" id="SM00631">
    <property type="entry name" value="Zn_pept"/>
    <property type="match status" value="1"/>
</dbReference>
<dbReference type="InterPro" id="IPR035986">
    <property type="entry name" value="PKD_dom_sf"/>
</dbReference>
<dbReference type="PRINTS" id="PR00765">
    <property type="entry name" value="CRBOXYPTASEA"/>
</dbReference>
<dbReference type="SUPFAM" id="SSF49299">
    <property type="entry name" value="PKD domain"/>
    <property type="match status" value="2"/>
</dbReference>
<dbReference type="EMBL" id="JAKIKT010000014">
    <property type="protein sequence ID" value="MCL2916345.1"/>
    <property type="molecule type" value="Genomic_DNA"/>
</dbReference>
<evidence type="ECO:0000256" key="6">
    <source>
        <dbReference type="SAM" id="SignalP"/>
    </source>
</evidence>
<comment type="cofactor">
    <cofactor evidence="1">
        <name>Zn(2+)</name>
        <dbReference type="ChEBI" id="CHEBI:29105"/>
    </cofactor>
</comment>
<evidence type="ECO:0000256" key="3">
    <source>
        <dbReference type="ARBA" id="ARBA00022723"/>
    </source>
</evidence>
<evidence type="ECO:0000256" key="1">
    <source>
        <dbReference type="ARBA" id="ARBA00001947"/>
    </source>
</evidence>
<keyword evidence="10" id="KW-1185">Reference proteome</keyword>
<feature type="domain" description="PKD" evidence="7">
    <location>
        <begin position="632"/>
        <end position="720"/>
    </location>
</feature>
<keyword evidence="3" id="KW-0479">Metal-binding</keyword>
<dbReference type="SUPFAM" id="SSF53187">
    <property type="entry name" value="Zn-dependent exopeptidases"/>
    <property type="match status" value="1"/>
</dbReference>
<evidence type="ECO:0000256" key="4">
    <source>
        <dbReference type="ARBA" id="ARBA00022833"/>
    </source>
</evidence>
<dbReference type="CDD" id="cd00146">
    <property type="entry name" value="PKD"/>
    <property type="match status" value="2"/>
</dbReference>
<feature type="active site" description="Proton donor/acceptor" evidence="5">
    <location>
        <position position="388"/>
    </location>
</feature>